<organism evidence="2 3">
    <name type="scientific">Clohesyomyces aquaticus</name>
    <dbReference type="NCBI Taxonomy" id="1231657"/>
    <lineage>
        <taxon>Eukaryota</taxon>
        <taxon>Fungi</taxon>
        <taxon>Dikarya</taxon>
        <taxon>Ascomycota</taxon>
        <taxon>Pezizomycotina</taxon>
        <taxon>Dothideomycetes</taxon>
        <taxon>Pleosporomycetidae</taxon>
        <taxon>Pleosporales</taxon>
        <taxon>Lindgomycetaceae</taxon>
        <taxon>Clohesyomyces</taxon>
    </lineage>
</organism>
<protein>
    <recommendedName>
        <fullName evidence="4">F-box domain-containing protein</fullName>
    </recommendedName>
</protein>
<dbReference type="STRING" id="1231657.A0A1Y1XWS6"/>
<name>A0A1Y1XWS6_9PLEO</name>
<sequence>MQEDYLSALPGELCDAIAANLDNQGVHNLRATCKTLHAKCDRQFAVHHFGVSTFMLTRKSLETLVAFSANSRFAPYIKELRIALTCFPSILKTSCGPDPLTHEEHQALHEIQQGSDGQTTESMSKAVLGSRKNLKRNRRRNYDRHMHDQCTIRKQGVDLQLLSDALGRLPRLETFTVLDRYDMKNMPWGCREVQIGFFPAWGPDGFAYMEEQLSIETREYFHDICAHAVSLALGALSGTKVQLTSLRMAHVPYNTIVAQDSSRSRCATPARTFSEEKFEGLGGVFSKLQEVSLGFYSAAGSDLSIINKPLLAWLPELIRFWESVQVLEIRGKNLEIDTYPFHLLATMVGKGAPLFPRLRALRVSHTKFHVAHLVELVENHTDSLEKLRVHNCDPVQAGFLALMDGLVGAHAMVSLELVEDRMVPLSRWALAGPSTMPRKLAGLKIAVLDIQKTDAVSFQQELRESIEYYDN</sequence>
<dbReference type="AlphaFoldDB" id="A0A1Y1XWS6"/>
<evidence type="ECO:0008006" key="4">
    <source>
        <dbReference type="Google" id="ProtNLM"/>
    </source>
</evidence>
<comment type="caution">
    <text evidence="2">The sequence shown here is derived from an EMBL/GenBank/DDBJ whole genome shotgun (WGS) entry which is preliminary data.</text>
</comment>
<evidence type="ECO:0000256" key="1">
    <source>
        <dbReference type="SAM" id="MobiDB-lite"/>
    </source>
</evidence>
<gene>
    <name evidence="2" type="ORF">BCR34DRAFT_609149</name>
</gene>
<dbReference type="OrthoDB" id="5279008at2759"/>
<keyword evidence="3" id="KW-1185">Reference proteome</keyword>
<accession>A0A1Y1XWS6</accession>
<reference evidence="2 3" key="1">
    <citation type="submission" date="2016-07" db="EMBL/GenBank/DDBJ databases">
        <title>Pervasive Adenine N6-methylation of Active Genes in Fungi.</title>
        <authorList>
            <consortium name="DOE Joint Genome Institute"/>
            <person name="Mondo S.J."/>
            <person name="Dannebaum R.O."/>
            <person name="Kuo R.C."/>
            <person name="Labutti K."/>
            <person name="Haridas S."/>
            <person name="Kuo A."/>
            <person name="Salamov A."/>
            <person name="Ahrendt S.R."/>
            <person name="Lipzen A."/>
            <person name="Sullivan W."/>
            <person name="Andreopoulos W.B."/>
            <person name="Clum A."/>
            <person name="Lindquist E."/>
            <person name="Daum C."/>
            <person name="Ramamoorthy G.K."/>
            <person name="Gryganskyi A."/>
            <person name="Culley D."/>
            <person name="Magnuson J.K."/>
            <person name="James T.Y."/>
            <person name="O'Malley M.A."/>
            <person name="Stajich J.E."/>
            <person name="Spatafora J.W."/>
            <person name="Visel A."/>
            <person name="Grigoriev I.V."/>
        </authorList>
    </citation>
    <scope>NUCLEOTIDE SEQUENCE [LARGE SCALE GENOMIC DNA]</scope>
    <source>
        <strain evidence="2 3">CBS 115471</strain>
    </source>
</reference>
<proteinExistence type="predicted"/>
<feature type="region of interest" description="Disordered" evidence="1">
    <location>
        <begin position="111"/>
        <end position="130"/>
    </location>
</feature>
<dbReference type="EMBL" id="MCFA01000563">
    <property type="protein sequence ID" value="ORX90193.1"/>
    <property type="molecule type" value="Genomic_DNA"/>
</dbReference>
<evidence type="ECO:0000313" key="3">
    <source>
        <dbReference type="Proteomes" id="UP000193144"/>
    </source>
</evidence>
<dbReference type="Proteomes" id="UP000193144">
    <property type="component" value="Unassembled WGS sequence"/>
</dbReference>
<evidence type="ECO:0000313" key="2">
    <source>
        <dbReference type="EMBL" id="ORX90193.1"/>
    </source>
</evidence>
<feature type="compositionally biased region" description="Polar residues" evidence="1">
    <location>
        <begin position="112"/>
        <end position="123"/>
    </location>
</feature>